<keyword evidence="4 7" id="KW-0808">Transferase</keyword>
<accession>A0A6L9SF40</accession>
<dbReference type="InterPro" id="IPR004960">
    <property type="entry name" value="LipA_acyltrans"/>
</dbReference>
<evidence type="ECO:0000256" key="4">
    <source>
        <dbReference type="ARBA" id="ARBA00022679"/>
    </source>
</evidence>
<evidence type="ECO:0000256" key="5">
    <source>
        <dbReference type="ARBA" id="ARBA00023136"/>
    </source>
</evidence>
<reference evidence="7 8" key="1">
    <citation type="submission" date="2020-02" db="EMBL/GenBank/DDBJ databases">
        <authorList>
            <person name="Li X.-J."/>
            <person name="Han X.-M."/>
        </authorList>
    </citation>
    <scope>NUCLEOTIDE SEQUENCE [LARGE SCALE GENOMIC DNA]</scope>
    <source>
        <strain evidence="7 8">CCTCC AB 2017055</strain>
    </source>
</reference>
<dbReference type="GO" id="GO:0009247">
    <property type="term" value="P:glycolipid biosynthetic process"/>
    <property type="evidence" value="ECO:0007669"/>
    <property type="project" value="UniProtKB-ARBA"/>
</dbReference>
<protein>
    <submittedName>
        <fullName evidence="7">Phosphatidylinositol mannoside acyltransferase</fullName>
    </submittedName>
</protein>
<dbReference type="PANTHER" id="PTHR30606">
    <property type="entry name" value="LIPID A BIOSYNTHESIS LAUROYL ACYLTRANSFERASE"/>
    <property type="match status" value="1"/>
</dbReference>
<dbReference type="EMBL" id="JAAGOA010000020">
    <property type="protein sequence ID" value="NEE03208.1"/>
    <property type="molecule type" value="Genomic_DNA"/>
</dbReference>
<organism evidence="7 8">
    <name type="scientific">Phytoactinopolyspora halotolerans</name>
    <dbReference type="NCBI Taxonomy" id="1981512"/>
    <lineage>
        <taxon>Bacteria</taxon>
        <taxon>Bacillati</taxon>
        <taxon>Actinomycetota</taxon>
        <taxon>Actinomycetes</taxon>
        <taxon>Jiangellales</taxon>
        <taxon>Jiangellaceae</taxon>
        <taxon>Phytoactinopolyspora</taxon>
    </lineage>
</organism>
<comment type="caution">
    <text evidence="7">The sequence shown here is derived from an EMBL/GenBank/DDBJ whole genome shotgun (WGS) entry which is preliminary data.</text>
</comment>
<dbReference type="NCBIfam" id="NF005919">
    <property type="entry name" value="PRK07920.1"/>
    <property type="match status" value="1"/>
</dbReference>
<evidence type="ECO:0000256" key="3">
    <source>
        <dbReference type="ARBA" id="ARBA00022519"/>
    </source>
</evidence>
<evidence type="ECO:0000256" key="6">
    <source>
        <dbReference type="ARBA" id="ARBA00023315"/>
    </source>
</evidence>
<keyword evidence="3" id="KW-0997">Cell inner membrane</keyword>
<evidence type="ECO:0000256" key="1">
    <source>
        <dbReference type="ARBA" id="ARBA00004533"/>
    </source>
</evidence>
<keyword evidence="5" id="KW-0472">Membrane</keyword>
<dbReference type="GO" id="GO:0016746">
    <property type="term" value="F:acyltransferase activity"/>
    <property type="evidence" value="ECO:0007669"/>
    <property type="project" value="UniProtKB-KW"/>
</dbReference>
<keyword evidence="8" id="KW-1185">Reference proteome</keyword>
<evidence type="ECO:0000256" key="2">
    <source>
        <dbReference type="ARBA" id="ARBA00022475"/>
    </source>
</evidence>
<keyword evidence="6 7" id="KW-0012">Acyltransferase</keyword>
<evidence type="ECO:0000313" key="8">
    <source>
        <dbReference type="Proteomes" id="UP000475214"/>
    </source>
</evidence>
<dbReference type="RefSeq" id="WP_163742640.1">
    <property type="nucleotide sequence ID" value="NZ_JAAGOA010000020.1"/>
</dbReference>
<dbReference type="PANTHER" id="PTHR30606:SF10">
    <property type="entry name" value="PHOSPHATIDYLINOSITOL MANNOSIDE ACYLTRANSFERASE"/>
    <property type="match status" value="1"/>
</dbReference>
<dbReference type="AlphaFoldDB" id="A0A6L9SF40"/>
<sequence length="310" mass="35024">MTSLRDRRQLWMYSTGWAIVRAMPERAAYAAFRTIADVAWRRRAPSVQRLERNLARIVHGGEEELRTVSKAAARSYMRYWCDAFRIGDWSHERITGRVRTVHEERMREPLANGQGVVIALPHMANFDHAGGWAGLTGTPVASVAERLKPEGLFQKFLDYRAQLGITIYPLTGSDVNVMAKLAEHLQGGGLVCLPAERDLSQRGVPVKFFGEEARMPPGPAMLALRTGSVLLPLTLSYEGREPNHGIVLHFHEPVEVPHERANRITTMTQRVAEAFEEGIGRHPEDWHMTQRLFLADLKPDDPRRNELVAP</sequence>
<proteinExistence type="predicted"/>
<dbReference type="Proteomes" id="UP000475214">
    <property type="component" value="Unassembled WGS sequence"/>
</dbReference>
<evidence type="ECO:0000313" key="7">
    <source>
        <dbReference type="EMBL" id="NEE03208.1"/>
    </source>
</evidence>
<dbReference type="CDD" id="cd07984">
    <property type="entry name" value="LPLAT_LABLAT-like"/>
    <property type="match status" value="1"/>
</dbReference>
<comment type="subcellular location">
    <subcellularLocation>
        <location evidence="1">Cell inner membrane</location>
    </subcellularLocation>
</comment>
<dbReference type="Pfam" id="PF03279">
    <property type="entry name" value="Lip_A_acyltrans"/>
    <property type="match status" value="1"/>
</dbReference>
<gene>
    <name evidence="7" type="ORF">G1H10_23865</name>
</gene>
<keyword evidence="2" id="KW-1003">Cell membrane</keyword>
<dbReference type="GO" id="GO:0005886">
    <property type="term" value="C:plasma membrane"/>
    <property type="evidence" value="ECO:0007669"/>
    <property type="project" value="UniProtKB-SubCell"/>
</dbReference>
<name>A0A6L9SF40_9ACTN</name>